<reference evidence="1 2" key="1">
    <citation type="submission" date="2019-08" db="EMBL/GenBank/DDBJ databases">
        <title>In-depth cultivation of the pig gut microbiome towards novel bacterial diversity and tailored functional studies.</title>
        <authorList>
            <person name="Wylensek D."/>
            <person name="Hitch T.C.A."/>
            <person name="Clavel T."/>
        </authorList>
    </citation>
    <scope>NUCLEOTIDE SEQUENCE [LARGE SCALE GENOMIC DNA]</scope>
    <source>
        <strain evidence="1 2">WCA-389-WT-23D1</strain>
    </source>
</reference>
<dbReference type="GO" id="GO:0000166">
    <property type="term" value="F:nucleotide binding"/>
    <property type="evidence" value="ECO:0007669"/>
    <property type="project" value="InterPro"/>
</dbReference>
<gene>
    <name evidence="1" type="ORF">FYJ39_01125</name>
</gene>
<accession>A0A7X2TBU3</accession>
<dbReference type="EMBL" id="VUMD01000001">
    <property type="protein sequence ID" value="MSS35216.1"/>
    <property type="molecule type" value="Genomic_DNA"/>
</dbReference>
<dbReference type="RefSeq" id="WP_154470625.1">
    <property type="nucleotide sequence ID" value="NZ_DBEWUL010000106.1"/>
</dbReference>
<dbReference type="Gene3D" id="3.40.50.300">
    <property type="entry name" value="P-loop containing nucleotide triphosphate hydrolases"/>
    <property type="match status" value="1"/>
</dbReference>
<dbReference type="GO" id="GO:0009236">
    <property type="term" value="P:cobalamin biosynthetic process"/>
    <property type="evidence" value="ECO:0007669"/>
    <property type="project" value="UniProtKB-UniPathway"/>
</dbReference>
<name>A0A7X2TBU3_9CLOT</name>
<comment type="caution">
    <text evidence="1">The sequence shown here is derived from an EMBL/GenBank/DDBJ whole genome shotgun (WGS) entry which is preliminary data.</text>
</comment>
<evidence type="ECO:0000313" key="1">
    <source>
        <dbReference type="EMBL" id="MSS35216.1"/>
    </source>
</evidence>
<proteinExistence type="predicted"/>
<sequence>MILVTGGSGQGKRGFSQGAFAKSGPGSRVVWCDGSKAGWDTFMREKWGWNFHLFIRRIMLGEVAVPLERMSSMLAQRLQEMELPWTQEARKGLASFLVQSLLEGNENRILVTEEIGCGIVPADPFERMYREETGRVCCLAAAEARQVWRVCCGLGQRIK</sequence>
<dbReference type="AlphaFoldDB" id="A0A7X2TBU3"/>
<protein>
    <recommendedName>
        <fullName evidence="3">Adenosylcobinamide kinase</fullName>
    </recommendedName>
</protein>
<organism evidence="1 2">
    <name type="scientific">Clostridium porci</name>
    <dbReference type="NCBI Taxonomy" id="2605778"/>
    <lineage>
        <taxon>Bacteria</taxon>
        <taxon>Bacillati</taxon>
        <taxon>Bacillota</taxon>
        <taxon>Clostridia</taxon>
        <taxon>Eubacteriales</taxon>
        <taxon>Clostridiaceae</taxon>
        <taxon>Clostridium</taxon>
    </lineage>
</organism>
<dbReference type="SUPFAM" id="SSF52540">
    <property type="entry name" value="P-loop containing nucleoside triphosphate hydrolases"/>
    <property type="match status" value="1"/>
</dbReference>
<dbReference type="InterPro" id="IPR027417">
    <property type="entry name" value="P-loop_NTPase"/>
</dbReference>
<evidence type="ECO:0000313" key="2">
    <source>
        <dbReference type="Proteomes" id="UP000429958"/>
    </source>
</evidence>
<evidence type="ECO:0008006" key="3">
    <source>
        <dbReference type="Google" id="ProtNLM"/>
    </source>
</evidence>
<dbReference type="Proteomes" id="UP000429958">
    <property type="component" value="Unassembled WGS sequence"/>
</dbReference>
<dbReference type="Pfam" id="PF02283">
    <property type="entry name" value="CobU"/>
    <property type="match status" value="1"/>
</dbReference>
<dbReference type="GO" id="GO:0043752">
    <property type="term" value="F:adenosylcobinamide kinase activity"/>
    <property type="evidence" value="ECO:0007669"/>
    <property type="project" value="InterPro"/>
</dbReference>
<dbReference type="InterPro" id="IPR003203">
    <property type="entry name" value="CobU/CobP"/>
</dbReference>
<keyword evidence="2" id="KW-1185">Reference proteome</keyword>
<dbReference type="UniPathway" id="UPA00148">
    <property type="reaction ID" value="UER00236"/>
</dbReference>